<accession>A0A0C3EWI0</accession>
<dbReference type="HOGENOM" id="CLU_1235440_0_0_1"/>
<evidence type="ECO:0000313" key="2">
    <source>
        <dbReference type="Proteomes" id="UP000054166"/>
    </source>
</evidence>
<evidence type="ECO:0000313" key="1">
    <source>
        <dbReference type="EMBL" id="KIM72369.1"/>
    </source>
</evidence>
<organism evidence="1 2">
    <name type="scientific">Piloderma croceum (strain F 1598)</name>
    <dbReference type="NCBI Taxonomy" id="765440"/>
    <lineage>
        <taxon>Eukaryota</taxon>
        <taxon>Fungi</taxon>
        <taxon>Dikarya</taxon>
        <taxon>Basidiomycota</taxon>
        <taxon>Agaricomycotina</taxon>
        <taxon>Agaricomycetes</taxon>
        <taxon>Agaricomycetidae</taxon>
        <taxon>Atheliales</taxon>
        <taxon>Atheliaceae</taxon>
        <taxon>Piloderma</taxon>
    </lineage>
</organism>
<name>A0A0C3EWI0_PILCF</name>
<proteinExistence type="predicted"/>
<dbReference type="STRING" id="765440.A0A0C3EWI0"/>
<keyword evidence="2" id="KW-1185">Reference proteome</keyword>
<gene>
    <name evidence="1" type="ORF">PILCRDRAFT_16192</name>
</gene>
<dbReference type="InParanoid" id="A0A0C3EWI0"/>
<reference evidence="2" key="2">
    <citation type="submission" date="2015-01" db="EMBL/GenBank/DDBJ databases">
        <title>Evolutionary Origins and Diversification of the Mycorrhizal Mutualists.</title>
        <authorList>
            <consortium name="DOE Joint Genome Institute"/>
            <consortium name="Mycorrhizal Genomics Consortium"/>
            <person name="Kohler A."/>
            <person name="Kuo A."/>
            <person name="Nagy L.G."/>
            <person name="Floudas D."/>
            <person name="Copeland A."/>
            <person name="Barry K.W."/>
            <person name="Cichocki N."/>
            <person name="Veneault-Fourrey C."/>
            <person name="LaButti K."/>
            <person name="Lindquist E.A."/>
            <person name="Lipzen A."/>
            <person name="Lundell T."/>
            <person name="Morin E."/>
            <person name="Murat C."/>
            <person name="Riley R."/>
            <person name="Ohm R."/>
            <person name="Sun H."/>
            <person name="Tunlid A."/>
            <person name="Henrissat B."/>
            <person name="Grigoriev I.V."/>
            <person name="Hibbett D.S."/>
            <person name="Martin F."/>
        </authorList>
    </citation>
    <scope>NUCLEOTIDE SEQUENCE [LARGE SCALE GENOMIC DNA]</scope>
    <source>
        <strain evidence="2">F 1598</strain>
    </source>
</reference>
<dbReference type="EMBL" id="KN833137">
    <property type="protein sequence ID" value="KIM72369.1"/>
    <property type="molecule type" value="Genomic_DNA"/>
</dbReference>
<sequence length="224" mass="25110">MTEFQAGYLPKDWEETTCIELLQMVQGTSTFWDFSVKIQTKNSILIRMPSHLTNEQLHHCMESGMNTKLALCCHLEKARANKDNVLLTLVAWLDAIKCIDKLICTKQADFHELTLKARESTRHSNTLAEPLCCVNANNTTNSANAASSSNHPVLPKLTSAERQLLYDNEGCLITHHSISCPNDFTELTTYKPLTHSFVDIIKKCLHKPIAAVINDDNSMLNAPV</sequence>
<dbReference type="AlphaFoldDB" id="A0A0C3EWI0"/>
<protein>
    <submittedName>
        <fullName evidence="1">Uncharacterized protein</fullName>
    </submittedName>
</protein>
<reference evidence="1 2" key="1">
    <citation type="submission" date="2014-04" db="EMBL/GenBank/DDBJ databases">
        <authorList>
            <consortium name="DOE Joint Genome Institute"/>
            <person name="Kuo A."/>
            <person name="Tarkka M."/>
            <person name="Buscot F."/>
            <person name="Kohler A."/>
            <person name="Nagy L.G."/>
            <person name="Floudas D."/>
            <person name="Copeland A."/>
            <person name="Barry K.W."/>
            <person name="Cichocki N."/>
            <person name="Veneault-Fourrey C."/>
            <person name="LaButti K."/>
            <person name="Lindquist E.A."/>
            <person name="Lipzen A."/>
            <person name="Lundell T."/>
            <person name="Morin E."/>
            <person name="Murat C."/>
            <person name="Sun H."/>
            <person name="Tunlid A."/>
            <person name="Henrissat B."/>
            <person name="Grigoriev I.V."/>
            <person name="Hibbett D.S."/>
            <person name="Martin F."/>
            <person name="Nordberg H.P."/>
            <person name="Cantor M.N."/>
            <person name="Hua S.X."/>
        </authorList>
    </citation>
    <scope>NUCLEOTIDE SEQUENCE [LARGE SCALE GENOMIC DNA]</scope>
    <source>
        <strain evidence="1 2">F 1598</strain>
    </source>
</reference>
<dbReference type="Proteomes" id="UP000054166">
    <property type="component" value="Unassembled WGS sequence"/>
</dbReference>